<dbReference type="SUPFAM" id="SSF51905">
    <property type="entry name" value="FAD/NAD(P)-binding domain"/>
    <property type="match status" value="1"/>
</dbReference>
<dbReference type="EMBL" id="JAJGCB010000004">
    <property type="protein sequence ID" value="KAJ8993041.1"/>
    <property type="molecule type" value="Genomic_DNA"/>
</dbReference>
<dbReference type="InterPro" id="IPR036188">
    <property type="entry name" value="FAD/NAD-bd_sf"/>
</dbReference>
<dbReference type="Pfam" id="PF01266">
    <property type="entry name" value="DAO"/>
    <property type="match status" value="1"/>
</dbReference>
<accession>A0AAN6EZ72</accession>
<feature type="domain" description="FAD dependent oxidoreductase" evidence="1">
    <location>
        <begin position="41"/>
        <end position="423"/>
    </location>
</feature>
<evidence type="ECO:0000259" key="1">
    <source>
        <dbReference type="Pfam" id="PF01266"/>
    </source>
</evidence>
<gene>
    <name evidence="2" type="ORF">HRR80_003080</name>
</gene>
<dbReference type="GO" id="GO:0005737">
    <property type="term" value="C:cytoplasm"/>
    <property type="evidence" value="ECO:0007669"/>
    <property type="project" value="TreeGrafter"/>
</dbReference>
<protein>
    <recommendedName>
        <fullName evidence="1">FAD dependent oxidoreductase domain-containing protein</fullName>
    </recommendedName>
</protein>
<proteinExistence type="predicted"/>
<dbReference type="PANTHER" id="PTHR13847">
    <property type="entry name" value="SARCOSINE DEHYDROGENASE-RELATED"/>
    <property type="match status" value="1"/>
</dbReference>
<organism evidence="2 3">
    <name type="scientific">Exophiala dermatitidis</name>
    <name type="common">Black yeast-like fungus</name>
    <name type="synonym">Wangiella dermatitidis</name>
    <dbReference type="NCBI Taxonomy" id="5970"/>
    <lineage>
        <taxon>Eukaryota</taxon>
        <taxon>Fungi</taxon>
        <taxon>Dikarya</taxon>
        <taxon>Ascomycota</taxon>
        <taxon>Pezizomycotina</taxon>
        <taxon>Eurotiomycetes</taxon>
        <taxon>Chaetothyriomycetidae</taxon>
        <taxon>Chaetothyriales</taxon>
        <taxon>Herpotrichiellaceae</taxon>
        <taxon>Exophiala</taxon>
    </lineage>
</organism>
<dbReference type="Gene3D" id="3.30.9.10">
    <property type="entry name" value="D-Amino Acid Oxidase, subunit A, domain 2"/>
    <property type="match status" value="1"/>
</dbReference>
<comment type="caution">
    <text evidence="2">The sequence shown here is derived from an EMBL/GenBank/DDBJ whole genome shotgun (WGS) entry which is preliminary data.</text>
</comment>
<dbReference type="AlphaFoldDB" id="A0AAN6EZ72"/>
<reference evidence="2" key="1">
    <citation type="submission" date="2023-01" db="EMBL/GenBank/DDBJ databases">
        <title>Exophiala dermititidis isolated from Cystic Fibrosis Patient.</title>
        <authorList>
            <person name="Kurbessoian T."/>
            <person name="Crocker A."/>
            <person name="Murante D."/>
            <person name="Hogan D.A."/>
            <person name="Stajich J.E."/>
        </authorList>
    </citation>
    <scope>NUCLEOTIDE SEQUENCE</scope>
    <source>
        <strain evidence="2">Ex8</strain>
    </source>
</reference>
<dbReference type="InterPro" id="IPR006076">
    <property type="entry name" value="FAD-dep_OxRdtase"/>
</dbReference>
<evidence type="ECO:0000313" key="3">
    <source>
        <dbReference type="Proteomes" id="UP001161757"/>
    </source>
</evidence>
<dbReference type="Gene3D" id="3.50.50.60">
    <property type="entry name" value="FAD/NAD(P)-binding domain"/>
    <property type="match status" value="1"/>
</dbReference>
<dbReference type="Proteomes" id="UP001161757">
    <property type="component" value="Unassembled WGS sequence"/>
</dbReference>
<dbReference type="PANTHER" id="PTHR13847:SF260">
    <property type="entry name" value="FAD DEPENDENT OXIDOREDUCTASE DOMAIN-CONTAINING PROTEIN"/>
    <property type="match status" value="1"/>
</dbReference>
<name>A0AAN6EZ72_EXODE</name>
<sequence length="480" mass="51634">MSSHIGLPVPNPGLSFWQKSTRAFAHLNANSGAALPTRSQYVIIGSGLAGSLTAFELLEAGVQAQDVIIIEAREAASGASSRNAGHVRPDAFRGFPVYAAAHGVDQSVKVLANERLVLHKVDEFVRTRNVPCDFHFTKTFDVCMTPEFADYEAASFDAYKKAGGDVSHVKFYEGAEAKEKTRVPGAVAAYEWPAGSIHPAKLTQWLIRSCVTRGVKLFTHCPVTSVKEVKSQAASDAAQPTLWAVHTARGTVVTPTVVHCTNAHVGYLLPTLQKYVTPCRAQAMSIIPTPSFAGDNVIPHTMSLRYTIKHFHSLIQRPSDGTFILGVSRGNPALSPEAVAELQTTDDTRYSSEVLQAGIKGWRDIFPQTEASSVRHGEGVDHVWTGIIAMSTDHVPFVGPIESLPGQYVCAGFNGHGMARIFTCAPGVVKLIMGKDWNATGLPECFQMSASRLSSLRDLAQGQDPVERAWASNAGGSAKL</sequence>
<evidence type="ECO:0000313" key="2">
    <source>
        <dbReference type="EMBL" id="KAJ8993041.1"/>
    </source>
</evidence>